<feature type="region of interest" description="Disordered" evidence="6">
    <location>
        <begin position="266"/>
        <end position="287"/>
    </location>
</feature>
<keyword evidence="5" id="KW-0012">Acyltransferase</keyword>
<keyword evidence="2" id="KW-0444">Lipid biosynthesis</keyword>
<dbReference type="RefSeq" id="WP_285570845.1">
    <property type="nucleotide sequence ID" value="NZ_BSDE01000001.1"/>
</dbReference>
<evidence type="ECO:0000256" key="2">
    <source>
        <dbReference type="ARBA" id="ARBA00022516"/>
    </source>
</evidence>
<comment type="caution">
    <text evidence="8">The sequence shown here is derived from an EMBL/GenBank/DDBJ whole genome shotgun (WGS) entry which is preliminary data.</text>
</comment>
<gene>
    <name evidence="8" type="ORF">GETHLI_08720</name>
</gene>
<dbReference type="Pfam" id="PF01553">
    <property type="entry name" value="Acyltransferase"/>
    <property type="match status" value="1"/>
</dbReference>
<sequence length="287" mass="30990">MADRSSTSLVAEEGGALASLAGIPHQDQLPGGTFLRMARILGSILRYHQLGARCESQNGGHIPREALQALLSAWAKDVLPLLNVDVQRVGSIEPLRSPALFVGNHLSYLDIPVLLSQVPVVFLGKAEIARWPLFGAAGRRAGMVFVKRESDGSRRQAVRAISDCLEARGMSLGLFPSGTTSLEEGRPWRPGAFKIAKEGGFLVQPFRLAYDPPRLAAFVGKDTLLPHLYRLLKAGPIRATLEFGEPRRVTDPLASAETCWHWSRAIPGRHEGPPEAGSGGLGTILRS</sequence>
<evidence type="ECO:0000313" key="9">
    <source>
        <dbReference type="Proteomes" id="UP001165069"/>
    </source>
</evidence>
<keyword evidence="3" id="KW-0808">Transferase</keyword>
<evidence type="ECO:0000256" key="1">
    <source>
        <dbReference type="ARBA" id="ARBA00005189"/>
    </source>
</evidence>
<evidence type="ECO:0000256" key="5">
    <source>
        <dbReference type="ARBA" id="ARBA00023315"/>
    </source>
</evidence>
<protein>
    <recommendedName>
        <fullName evidence="7">Phospholipid/glycerol acyltransferase domain-containing protein</fullName>
    </recommendedName>
</protein>
<dbReference type="EMBL" id="BSDE01000001">
    <property type="protein sequence ID" value="GLH72370.1"/>
    <property type="molecule type" value="Genomic_DNA"/>
</dbReference>
<name>A0ABQ5QC19_9BACT</name>
<dbReference type="PANTHER" id="PTHR10434:SF64">
    <property type="entry name" value="1-ACYL-SN-GLYCEROL-3-PHOSPHATE ACYLTRANSFERASE-RELATED"/>
    <property type="match status" value="1"/>
</dbReference>
<evidence type="ECO:0000256" key="4">
    <source>
        <dbReference type="ARBA" id="ARBA00023098"/>
    </source>
</evidence>
<keyword evidence="9" id="KW-1185">Reference proteome</keyword>
<accession>A0ABQ5QC19</accession>
<dbReference type="PANTHER" id="PTHR10434">
    <property type="entry name" value="1-ACYL-SN-GLYCEROL-3-PHOSPHATE ACYLTRANSFERASE"/>
    <property type="match status" value="1"/>
</dbReference>
<dbReference type="InterPro" id="IPR002123">
    <property type="entry name" value="Plipid/glycerol_acylTrfase"/>
</dbReference>
<reference evidence="8 9" key="1">
    <citation type="journal article" date="2023" name="Antonie Van Leeuwenhoek">
        <title>Mesoterricola silvestris gen. nov., sp. nov., Mesoterricola sediminis sp. nov., Geothrix oryzae sp. nov., Geothrix edaphica sp. nov., Geothrix rubra sp. nov., and Geothrix limicola sp. nov., six novel members of Acidobacteriota isolated from soils.</title>
        <authorList>
            <person name="Itoh H."/>
            <person name="Sugisawa Y."/>
            <person name="Mise K."/>
            <person name="Xu Z."/>
            <person name="Kuniyasu M."/>
            <person name="Ushijima N."/>
            <person name="Kawano K."/>
            <person name="Kobayashi E."/>
            <person name="Shiratori Y."/>
            <person name="Masuda Y."/>
            <person name="Senoo K."/>
        </authorList>
    </citation>
    <scope>NUCLEOTIDE SEQUENCE [LARGE SCALE GENOMIC DNA]</scope>
    <source>
        <strain evidence="8 9">Red804</strain>
    </source>
</reference>
<feature type="domain" description="Phospholipid/glycerol acyltransferase" evidence="7">
    <location>
        <begin position="99"/>
        <end position="211"/>
    </location>
</feature>
<evidence type="ECO:0000259" key="7">
    <source>
        <dbReference type="SMART" id="SM00563"/>
    </source>
</evidence>
<proteinExistence type="predicted"/>
<dbReference type="SUPFAM" id="SSF69593">
    <property type="entry name" value="Glycerol-3-phosphate (1)-acyltransferase"/>
    <property type="match status" value="1"/>
</dbReference>
<feature type="compositionally biased region" description="Gly residues" evidence="6">
    <location>
        <begin position="277"/>
        <end position="287"/>
    </location>
</feature>
<evidence type="ECO:0000256" key="3">
    <source>
        <dbReference type="ARBA" id="ARBA00022679"/>
    </source>
</evidence>
<dbReference type="Proteomes" id="UP001165069">
    <property type="component" value="Unassembled WGS sequence"/>
</dbReference>
<evidence type="ECO:0000256" key="6">
    <source>
        <dbReference type="SAM" id="MobiDB-lite"/>
    </source>
</evidence>
<evidence type="ECO:0000313" key="8">
    <source>
        <dbReference type="EMBL" id="GLH72370.1"/>
    </source>
</evidence>
<dbReference type="SMART" id="SM00563">
    <property type="entry name" value="PlsC"/>
    <property type="match status" value="1"/>
</dbReference>
<comment type="pathway">
    <text evidence="1">Lipid metabolism.</text>
</comment>
<dbReference type="CDD" id="cd07989">
    <property type="entry name" value="LPLAT_AGPAT-like"/>
    <property type="match status" value="1"/>
</dbReference>
<keyword evidence="4" id="KW-0443">Lipid metabolism</keyword>
<organism evidence="8 9">
    <name type="scientific">Geothrix limicola</name>
    <dbReference type="NCBI Taxonomy" id="2927978"/>
    <lineage>
        <taxon>Bacteria</taxon>
        <taxon>Pseudomonadati</taxon>
        <taxon>Acidobacteriota</taxon>
        <taxon>Holophagae</taxon>
        <taxon>Holophagales</taxon>
        <taxon>Holophagaceae</taxon>
        <taxon>Geothrix</taxon>
    </lineage>
</organism>